<keyword evidence="4" id="KW-1003">Cell membrane</keyword>
<dbReference type="InterPro" id="IPR033479">
    <property type="entry name" value="dCache_1"/>
</dbReference>
<dbReference type="CDD" id="cd06225">
    <property type="entry name" value="HAMP"/>
    <property type="match status" value="1"/>
</dbReference>
<gene>
    <name evidence="20" type="ORF">PL921480225</name>
</gene>
<evidence type="ECO:0000313" key="20">
    <source>
        <dbReference type="EMBL" id="CUR36115.1"/>
    </source>
</evidence>
<evidence type="ECO:0000256" key="10">
    <source>
        <dbReference type="ARBA" id="ARBA00022741"/>
    </source>
</evidence>
<dbReference type="SUPFAM" id="SSF47384">
    <property type="entry name" value="Homodimeric domain of signal transducing histidine kinase"/>
    <property type="match status" value="1"/>
</dbReference>
<evidence type="ECO:0000256" key="3">
    <source>
        <dbReference type="ARBA" id="ARBA00012438"/>
    </source>
</evidence>
<dbReference type="InterPro" id="IPR003661">
    <property type="entry name" value="HisK_dim/P_dom"/>
</dbReference>
<dbReference type="AlphaFoldDB" id="A0A1J1LU37"/>
<dbReference type="SMART" id="SM00387">
    <property type="entry name" value="HATPase_c"/>
    <property type="match status" value="1"/>
</dbReference>
<dbReference type="InterPro" id="IPR003660">
    <property type="entry name" value="HAMP_dom"/>
</dbReference>
<evidence type="ECO:0000256" key="4">
    <source>
        <dbReference type="ARBA" id="ARBA00022475"/>
    </source>
</evidence>
<evidence type="ECO:0000256" key="6">
    <source>
        <dbReference type="ARBA" id="ARBA00022553"/>
    </source>
</evidence>
<evidence type="ECO:0000256" key="7">
    <source>
        <dbReference type="ARBA" id="ARBA00022679"/>
    </source>
</evidence>
<keyword evidence="12 16" id="KW-1133">Transmembrane helix</keyword>
<feature type="transmembrane region" description="Helical" evidence="16">
    <location>
        <begin position="21"/>
        <end position="43"/>
    </location>
</feature>
<dbReference type="Gene3D" id="6.10.340.10">
    <property type="match status" value="1"/>
</dbReference>
<dbReference type="Gene3D" id="3.30.450.20">
    <property type="entry name" value="PAS domain"/>
    <property type="match status" value="2"/>
</dbReference>
<protein>
    <recommendedName>
        <fullName evidence="3">histidine kinase</fullName>
        <ecNumber evidence="3">2.7.13.3</ecNumber>
    </recommendedName>
</protein>
<dbReference type="InterPro" id="IPR036890">
    <property type="entry name" value="HATPase_C_sf"/>
</dbReference>
<dbReference type="InterPro" id="IPR036097">
    <property type="entry name" value="HisK_dim/P_sf"/>
</dbReference>
<dbReference type="EMBL" id="CZDF01000188">
    <property type="protein sequence ID" value="CUR36115.1"/>
    <property type="molecule type" value="Genomic_DNA"/>
</dbReference>
<evidence type="ECO:0000256" key="16">
    <source>
        <dbReference type="SAM" id="Phobius"/>
    </source>
</evidence>
<dbReference type="InterPro" id="IPR001610">
    <property type="entry name" value="PAC"/>
</dbReference>
<evidence type="ECO:0000256" key="9">
    <source>
        <dbReference type="ARBA" id="ARBA00022737"/>
    </source>
</evidence>
<dbReference type="Gene3D" id="2.10.70.100">
    <property type="match status" value="1"/>
</dbReference>
<evidence type="ECO:0000256" key="5">
    <source>
        <dbReference type="ARBA" id="ARBA00022519"/>
    </source>
</evidence>
<dbReference type="CDD" id="cd00130">
    <property type="entry name" value="PAS"/>
    <property type="match status" value="1"/>
</dbReference>
<keyword evidence="21" id="KW-1185">Reference proteome</keyword>
<evidence type="ECO:0000256" key="11">
    <source>
        <dbReference type="ARBA" id="ARBA00022777"/>
    </source>
</evidence>
<evidence type="ECO:0000313" key="21">
    <source>
        <dbReference type="Proteomes" id="UP000184315"/>
    </source>
</evidence>
<comment type="catalytic activity">
    <reaction evidence="1">
        <text>ATP + protein L-histidine = ADP + protein N-phospho-L-histidine.</text>
        <dbReference type="EC" id="2.7.13.3"/>
    </reaction>
</comment>
<evidence type="ECO:0000256" key="2">
    <source>
        <dbReference type="ARBA" id="ARBA00004429"/>
    </source>
</evidence>
<dbReference type="InterPro" id="IPR013655">
    <property type="entry name" value="PAS_fold_3"/>
</dbReference>
<dbReference type="InterPro" id="IPR000700">
    <property type="entry name" value="PAS-assoc_C"/>
</dbReference>
<dbReference type="SMART" id="SM00091">
    <property type="entry name" value="PAS"/>
    <property type="match status" value="1"/>
</dbReference>
<dbReference type="SMART" id="SM00086">
    <property type="entry name" value="PAC"/>
    <property type="match status" value="1"/>
</dbReference>
<evidence type="ECO:0000256" key="12">
    <source>
        <dbReference type="ARBA" id="ARBA00022989"/>
    </source>
</evidence>
<dbReference type="InterPro" id="IPR004358">
    <property type="entry name" value="Sig_transdc_His_kin-like_C"/>
</dbReference>
<evidence type="ECO:0000259" key="18">
    <source>
        <dbReference type="PROSITE" id="PS50113"/>
    </source>
</evidence>
<dbReference type="PANTHER" id="PTHR43065:SF48">
    <property type="entry name" value="HISTIDINE KINASE"/>
    <property type="match status" value="1"/>
</dbReference>
<evidence type="ECO:0000256" key="14">
    <source>
        <dbReference type="ARBA" id="ARBA00023136"/>
    </source>
</evidence>
<dbReference type="InterPro" id="IPR003594">
    <property type="entry name" value="HATPase_dom"/>
</dbReference>
<evidence type="ECO:0000256" key="15">
    <source>
        <dbReference type="SAM" id="Coils"/>
    </source>
</evidence>
<dbReference type="SMART" id="SM00304">
    <property type="entry name" value="HAMP"/>
    <property type="match status" value="1"/>
</dbReference>
<accession>A0A1J1LU37</accession>
<evidence type="ECO:0000256" key="8">
    <source>
        <dbReference type="ARBA" id="ARBA00022692"/>
    </source>
</evidence>
<feature type="domain" description="HAMP" evidence="19">
    <location>
        <begin position="370"/>
        <end position="421"/>
    </location>
</feature>
<dbReference type="InterPro" id="IPR000014">
    <property type="entry name" value="PAS"/>
</dbReference>
<dbReference type="CDD" id="cd12913">
    <property type="entry name" value="PDC1_MCP_like"/>
    <property type="match status" value="1"/>
</dbReference>
<dbReference type="GO" id="GO:0000166">
    <property type="term" value="F:nucleotide binding"/>
    <property type="evidence" value="ECO:0007669"/>
    <property type="project" value="UniProtKB-KW"/>
</dbReference>
<keyword evidence="14 16" id="KW-0472">Membrane</keyword>
<dbReference type="FunFam" id="2.10.70.100:FF:000001">
    <property type="entry name" value="Sensory transduction histidine kinase"/>
    <property type="match status" value="1"/>
</dbReference>
<dbReference type="GO" id="GO:0005886">
    <property type="term" value="C:plasma membrane"/>
    <property type="evidence" value="ECO:0007669"/>
    <property type="project" value="UniProtKB-SubCell"/>
</dbReference>
<dbReference type="InterPro" id="IPR005467">
    <property type="entry name" value="His_kinase_dom"/>
</dbReference>
<dbReference type="OrthoDB" id="9772100at2"/>
<dbReference type="InterPro" id="IPR035965">
    <property type="entry name" value="PAS-like_dom_sf"/>
</dbReference>
<proteinExistence type="predicted"/>
<dbReference type="Pfam" id="PF00672">
    <property type="entry name" value="HAMP"/>
    <property type="match status" value="1"/>
</dbReference>
<reference evidence="21" key="1">
    <citation type="submission" date="2015-10" db="EMBL/GenBank/DDBJ databases">
        <authorList>
            <person name="Regsiter A."/>
            <person name="william w."/>
        </authorList>
    </citation>
    <scope>NUCLEOTIDE SEQUENCE [LARGE SCALE GENOMIC DNA]</scope>
</reference>
<dbReference type="STRING" id="671072.PL921480225"/>
<dbReference type="SUPFAM" id="SSF55785">
    <property type="entry name" value="PYP-like sensor domain (PAS domain)"/>
    <property type="match status" value="1"/>
</dbReference>
<comment type="subcellular location">
    <subcellularLocation>
        <location evidence="2">Cell inner membrane</location>
        <topology evidence="2">Multi-pass membrane protein</topology>
    </subcellularLocation>
</comment>
<dbReference type="Proteomes" id="UP000184315">
    <property type="component" value="Unassembled WGS sequence"/>
</dbReference>
<dbReference type="NCBIfam" id="TIGR00229">
    <property type="entry name" value="sensory_box"/>
    <property type="match status" value="1"/>
</dbReference>
<dbReference type="Pfam" id="PF02743">
    <property type="entry name" value="dCache_1"/>
    <property type="match status" value="1"/>
</dbReference>
<evidence type="ECO:0000259" key="19">
    <source>
        <dbReference type="PROSITE" id="PS50885"/>
    </source>
</evidence>
<dbReference type="EC" id="2.7.13.3" evidence="3"/>
<feature type="coiled-coil region" evidence="15">
    <location>
        <begin position="542"/>
        <end position="583"/>
    </location>
</feature>
<dbReference type="CDD" id="cd00082">
    <property type="entry name" value="HisKA"/>
    <property type="match status" value="1"/>
</dbReference>
<dbReference type="Gene3D" id="1.10.287.130">
    <property type="match status" value="1"/>
</dbReference>
<sequence>MSKRLLKRWVNQIARAVPLRSILVVPFVLQTFIAVGLTGWLSLRNGQEAVNEVATQLRQEISNKIEQHLDYYLKFPVFINKIDSEAIYHRHFNINDLASIEEHLLNIIQLFPNVNSILFASEEKVFIEARKLSDNQIVLFSSSSDTNFSLFYYNLDSKWNKIKSYKMIDNLDPRQELWYKNIINGKGKTVWSKVSEDLEFEDELAIIQGIALYDENQNLLGITGVKISLNHINQFLQNLRIGQSGQTFILDQSGKLIASSSPEIKASFQSKNSVSYQQNLIQSTMQFLFNNFRDFKQIKTTQNLCFKLNGEQQFVQVVPFNDSSGLQWLIVVVIPESDFMDKIYENTRITILLCITALFVAILLGSITSRWVTQSIQSMSQAASAISQGDWNKIVIGRTKELFDLAQLFNKMAKQLQLSFTALKQREANLTEAQKLAHIGSWEWDLRTHNFTCSDELLRILGQEDNDLTFHHYYQLIHLDDQYTYQEMIHQAIEEGYSFELDYRMIRIDGSIRYVYGKGQPTVNSQGKTIRLLGTVMDISERKLAEKALKNSEAELKQKTQQLEQTLEELQKTQAHLIQSEKMSSLGQLVAGIAHEINNPVSFIYGNIIFAKEYAENLIELIEIYKHSYQPNSEVIEKTEAIDLEYLLQDFPKLIDSMKMGADRIQCIVKSLRNFSRLDESPIKNIDIHEGLENTLLILQSRLKNSVEKASIEIIKDYGNLPKVECYAGLLNQVFMNILVNAIDATEEYNSHRSELELQKHPSWIKIKTEFIQSQPLASSGLYSRFNRFQIVAQDSIRIRIQDNGPGISESTQKRLFDPFFTTKPLGKGTGLGLSISYQIITEKHRGQLQCLSETGVGTEFIITIPVSQSHA</sequence>
<keyword evidence="9" id="KW-0677">Repeat</keyword>
<dbReference type="PANTHER" id="PTHR43065">
    <property type="entry name" value="SENSOR HISTIDINE KINASE"/>
    <property type="match status" value="1"/>
</dbReference>
<dbReference type="PRINTS" id="PR00344">
    <property type="entry name" value="BCTRLSENSOR"/>
</dbReference>
<keyword evidence="11 20" id="KW-0418">Kinase</keyword>
<name>A0A1J1LU37_9CYAN</name>
<dbReference type="RefSeq" id="WP_072717227.1">
    <property type="nucleotide sequence ID" value="NZ_LN889764.1"/>
</dbReference>
<keyword evidence="5" id="KW-0997">Cell inner membrane</keyword>
<keyword evidence="7 20" id="KW-0808">Transferase</keyword>
<dbReference type="PROSITE" id="PS50113">
    <property type="entry name" value="PAC"/>
    <property type="match status" value="1"/>
</dbReference>
<evidence type="ECO:0000256" key="13">
    <source>
        <dbReference type="ARBA" id="ARBA00023012"/>
    </source>
</evidence>
<keyword evidence="6" id="KW-0597">Phosphoprotein</keyword>
<keyword evidence="15" id="KW-0175">Coiled coil</keyword>
<dbReference type="GO" id="GO:0000155">
    <property type="term" value="F:phosphorelay sensor kinase activity"/>
    <property type="evidence" value="ECO:0007669"/>
    <property type="project" value="InterPro"/>
</dbReference>
<evidence type="ECO:0000256" key="1">
    <source>
        <dbReference type="ARBA" id="ARBA00000085"/>
    </source>
</evidence>
<dbReference type="PROSITE" id="PS50885">
    <property type="entry name" value="HAMP"/>
    <property type="match status" value="1"/>
</dbReference>
<dbReference type="SUPFAM" id="SSF55874">
    <property type="entry name" value="ATPase domain of HSP90 chaperone/DNA topoisomerase II/histidine kinase"/>
    <property type="match status" value="1"/>
</dbReference>
<feature type="domain" description="Histidine kinase" evidence="17">
    <location>
        <begin position="592"/>
        <end position="869"/>
    </location>
</feature>
<keyword evidence="10" id="KW-0547">Nucleotide-binding</keyword>
<keyword evidence="8 16" id="KW-0812">Transmembrane</keyword>
<dbReference type="Pfam" id="PF02518">
    <property type="entry name" value="HATPase_c"/>
    <property type="match status" value="1"/>
</dbReference>
<evidence type="ECO:0000259" key="17">
    <source>
        <dbReference type="PROSITE" id="PS50109"/>
    </source>
</evidence>
<keyword evidence="13" id="KW-0902">Two-component regulatory system</keyword>
<dbReference type="Gene3D" id="3.30.565.10">
    <property type="entry name" value="Histidine kinase-like ATPase, C-terminal domain"/>
    <property type="match status" value="1"/>
</dbReference>
<feature type="domain" description="PAC" evidence="18">
    <location>
        <begin position="499"/>
        <end position="551"/>
    </location>
</feature>
<organism evidence="20 21">
    <name type="scientific">Planktothrix tepida PCC 9214</name>
    <dbReference type="NCBI Taxonomy" id="671072"/>
    <lineage>
        <taxon>Bacteria</taxon>
        <taxon>Bacillati</taxon>
        <taxon>Cyanobacteriota</taxon>
        <taxon>Cyanophyceae</taxon>
        <taxon>Oscillatoriophycideae</taxon>
        <taxon>Oscillatoriales</taxon>
        <taxon>Microcoleaceae</taxon>
        <taxon>Planktothrix</taxon>
    </lineage>
</organism>
<dbReference type="PROSITE" id="PS50109">
    <property type="entry name" value="HIS_KIN"/>
    <property type="match status" value="1"/>
</dbReference>
<dbReference type="Pfam" id="PF08447">
    <property type="entry name" value="PAS_3"/>
    <property type="match status" value="1"/>
</dbReference>